<protein>
    <recommendedName>
        <fullName evidence="5">FAD-dependent oxidoreductase 2 FAD-binding domain-containing protein</fullName>
    </recommendedName>
</protein>
<dbReference type="InterPro" id="IPR036188">
    <property type="entry name" value="FAD/NAD-bd_sf"/>
</dbReference>
<keyword evidence="3" id="KW-0274">FAD</keyword>
<dbReference type="PANTHER" id="PTHR43400">
    <property type="entry name" value="FUMARATE REDUCTASE"/>
    <property type="match status" value="1"/>
</dbReference>
<feature type="domain" description="FAD-dependent oxidoreductase 2 FAD-binding" evidence="5">
    <location>
        <begin position="14"/>
        <end position="530"/>
    </location>
</feature>
<dbReference type="PANTHER" id="PTHR43400:SF10">
    <property type="entry name" value="3-OXOSTEROID 1-DEHYDROGENASE"/>
    <property type="match status" value="1"/>
</dbReference>
<dbReference type="SUPFAM" id="SSF51905">
    <property type="entry name" value="FAD/NAD(P)-binding domain"/>
    <property type="match status" value="1"/>
</dbReference>
<dbReference type="AlphaFoldDB" id="A0A0B1ZHL2"/>
<evidence type="ECO:0000313" key="6">
    <source>
        <dbReference type="EMBL" id="KHK90572.1"/>
    </source>
</evidence>
<dbReference type="Gene3D" id="3.50.50.60">
    <property type="entry name" value="FAD/NAD(P)-binding domain"/>
    <property type="match status" value="2"/>
</dbReference>
<dbReference type="Pfam" id="PF00890">
    <property type="entry name" value="FAD_binding_2"/>
    <property type="match status" value="1"/>
</dbReference>
<dbReference type="SUPFAM" id="SSF56425">
    <property type="entry name" value="Succinate dehydrogenase/fumarate reductase flavoprotein, catalytic domain"/>
    <property type="match status" value="1"/>
</dbReference>
<name>A0A0B1ZHL2_9SPHN</name>
<evidence type="ECO:0000259" key="5">
    <source>
        <dbReference type="Pfam" id="PF00890"/>
    </source>
</evidence>
<dbReference type="Gene3D" id="3.90.700.10">
    <property type="entry name" value="Succinate dehydrogenase/fumarate reductase flavoprotein, catalytic domain"/>
    <property type="match status" value="1"/>
</dbReference>
<keyword evidence="7" id="KW-1185">Reference proteome</keyword>
<sequence>MLRNEPQAWDVETDFLAIGSGIGGLSAAITAREMGLEAMVLEKADQVGGVTALSMGEVWVAGNHHAAEIGVEDSVESGFRYLKRLSMDYGSDAAILNFTASAPAALRWFEDKIGLKMMPIRGCPDYYYQVSNDGVPEGRMLEVEPFPGKSLGDWAEKTRLSQMPYGMTHADIDEGGGVANMIHWDFAKMAQRIENDERCLGCGLVAYFVKGALDSGVNIMTGAGAVEIYADGSRVTGVRAQKDGKDINIRASKGVLVAVSSYERRQDYNKTIGQQLELGTIVTISAVDGANFRLTGPLGARTARVPDVTSLGFISPGEEDPEGYPMWRSALQIIGQPHIIVVNKAGERFGNEAFYRSFYYKIDQIDGLTQSHPNMPCYMIFDSQARAKYPIGSILPGMDWPEGLGCIADTLDDLARKLGIDAAALEETVATFNEGARQGRDPAFGRGEQPWSFWMCGDKNNKPNPVLGPLEQGPFYAIELKRIGGSGIPSAGILADEHGRVLNWQDEPIPGLYVAGNSMARMETGAVMQSGISNARGMTYGWLAAQHAAGQPSDLLAKEAERLGL</sequence>
<dbReference type="InterPro" id="IPR050315">
    <property type="entry name" value="FAD-oxidoreductase_2"/>
</dbReference>
<keyword evidence="4" id="KW-0560">Oxidoreductase</keyword>
<evidence type="ECO:0000256" key="1">
    <source>
        <dbReference type="ARBA" id="ARBA00001974"/>
    </source>
</evidence>
<dbReference type="InterPro" id="IPR003953">
    <property type="entry name" value="FAD-dep_OxRdtase_2_FAD-bd"/>
</dbReference>
<proteinExistence type="predicted"/>
<comment type="caution">
    <text evidence="6">The sequence shown here is derived from an EMBL/GenBank/DDBJ whole genome shotgun (WGS) entry which is preliminary data.</text>
</comment>
<dbReference type="InterPro" id="IPR027477">
    <property type="entry name" value="Succ_DH/fumarate_Rdtase_cat_sf"/>
</dbReference>
<dbReference type="STRING" id="1348853.LK12_14615"/>
<keyword evidence="2" id="KW-0285">Flavoprotein</keyword>
<dbReference type="RefSeq" id="WP_039285596.1">
    <property type="nucleotide sequence ID" value="NZ_JTDI01000004.1"/>
</dbReference>
<dbReference type="GO" id="GO:0016491">
    <property type="term" value="F:oxidoreductase activity"/>
    <property type="evidence" value="ECO:0007669"/>
    <property type="project" value="UniProtKB-KW"/>
</dbReference>
<evidence type="ECO:0000256" key="4">
    <source>
        <dbReference type="ARBA" id="ARBA00023002"/>
    </source>
</evidence>
<reference evidence="6 7" key="1">
    <citation type="submission" date="2014-10" db="EMBL/GenBank/DDBJ databases">
        <title>Genome sequence of Novosphingobium malaysiense MUSC 273(T).</title>
        <authorList>
            <person name="Lee L.-H."/>
        </authorList>
    </citation>
    <scope>NUCLEOTIDE SEQUENCE [LARGE SCALE GENOMIC DNA]</scope>
    <source>
        <strain evidence="6 7">MUSC 273</strain>
    </source>
</reference>
<gene>
    <name evidence="6" type="ORF">LK12_14615</name>
</gene>
<dbReference type="EMBL" id="JTDI01000004">
    <property type="protein sequence ID" value="KHK90572.1"/>
    <property type="molecule type" value="Genomic_DNA"/>
</dbReference>
<accession>A0A0B1ZHL2</accession>
<evidence type="ECO:0000256" key="3">
    <source>
        <dbReference type="ARBA" id="ARBA00022827"/>
    </source>
</evidence>
<dbReference type="GO" id="GO:0008202">
    <property type="term" value="P:steroid metabolic process"/>
    <property type="evidence" value="ECO:0007669"/>
    <property type="project" value="UniProtKB-ARBA"/>
</dbReference>
<evidence type="ECO:0000313" key="7">
    <source>
        <dbReference type="Proteomes" id="UP000031057"/>
    </source>
</evidence>
<comment type="cofactor">
    <cofactor evidence="1">
        <name>FAD</name>
        <dbReference type="ChEBI" id="CHEBI:57692"/>
    </cofactor>
</comment>
<dbReference type="Proteomes" id="UP000031057">
    <property type="component" value="Unassembled WGS sequence"/>
</dbReference>
<evidence type="ECO:0000256" key="2">
    <source>
        <dbReference type="ARBA" id="ARBA00022630"/>
    </source>
</evidence>
<organism evidence="6 7">
    <name type="scientific">Novosphingobium malaysiense</name>
    <dbReference type="NCBI Taxonomy" id="1348853"/>
    <lineage>
        <taxon>Bacteria</taxon>
        <taxon>Pseudomonadati</taxon>
        <taxon>Pseudomonadota</taxon>
        <taxon>Alphaproteobacteria</taxon>
        <taxon>Sphingomonadales</taxon>
        <taxon>Sphingomonadaceae</taxon>
        <taxon>Novosphingobium</taxon>
    </lineage>
</organism>